<dbReference type="PANTHER" id="PTHR13030:SF8">
    <property type="entry name" value="ADP-RIBOSE PYROPHOSPHATASE, MITOCHONDRIAL"/>
    <property type="match status" value="1"/>
</dbReference>
<accession>A0A813P7U4</accession>
<keyword evidence="5" id="KW-1185">Reference proteome</keyword>
<sequence length="289" mass="33466">MATTRASYSYNTLYKNNVDQYSTYRTPDNRTTVPNDKVDWNTAWVDYAPTEYTTEKILQNKKADPSDATQIDNFNSVGERIDRTSSTGTYQFDDRNRPRNPMGRTGLTGRGRLYFWGPNHAGDPIVTRWCRDAQKNIIWRQDESGWFKKVLEVVTIQRRDNQELALPGGMVDPGEKAFSTLIREFKEEAMNSLEIKDISKSSANCIEKLFEKGRQISYVDDPRNTDNAWMESTAWHFHDETGELTRDLKLSAGDDATKAMWTPVDRHLKLYASHSKFLEIVVNRLHAYW</sequence>
<dbReference type="InterPro" id="IPR039989">
    <property type="entry name" value="NUDT9"/>
</dbReference>
<comment type="caution">
    <text evidence="3">The sequence shown here is derived from an EMBL/GenBank/DDBJ whole genome shotgun (WGS) entry which is preliminary data.</text>
</comment>
<dbReference type="Pfam" id="PF00293">
    <property type="entry name" value="NUDIX"/>
    <property type="match status" value="1"/>
</dbReference>
<dbReference type="OrthoDB" id="9972248at2759"/>
<organism evidence="3 5">
    <name type="scientific">Didymodactylos carnosus</name>
    <dbReference type="NCBI Taxonomy" id="1234261"/>
    <lineage>
        <taxon>Eukaryota</taxon>
        <taxon>Metazoa</taxon>
        <taxon>Spiralia</taxon>
        <taxon>Gnathifera</taxon>
        <taxon>Rotifera</taxon>
        <taxon>Eurotatoria</taxon>
        <taxon>Bdelloidea</taxon>
        <taxon>Philodinida</taxon>
        <taxon>Philodinidae</taxon>
        <taxon>Didymodactylos</taxon>
    </lineage>
</organism>
<reference evidence="3" key="1">
    <citation type="submission" date="2021-02" db="EMBL/GenBank/DDBJ databases">
        <authorList>
            <person name="Nowell W R."/>
        </authorList>
    </citation>
    <scope>NUCLEOTIDE SEQUENCE</scope>
</reference>
<dbReference type="Proteomes" id="UP000663829">
    <property type="component" value="Unassembled WGS sequence"/>
</dbReference>
<evidence type="ECO:0000259" key="2">
    <source>
        <dbReference type="PROSITE" id="PS51462"/>
    </source>
</evidence>
<protein>
    <recommendedName>
        <fullName evidence="2">Nudix hydrolase domain-containing protein</fullName>
    </recommendedName>
</protein>
<dbReference type="InterPro" id="IPR000086">
    <property type="entry name" value="NUDIX_hydrolase_dom"/>
</dbReference>
<dbReference type="GO" id="GO:0047631">
    <property type="term" value="F:ADP-ribose diphosphatase activity"/>
    <property type="evidence" value="ECO:0007669"/>
    <property type="project" value="InterPro"/>
</dbReference>
<dbReference type="SUPFAM" id="SSF55811">
    <property type="entry name" value="Nudix"/>
    <property type="match status" value="1"/>
</dbReference>
<feature type="domain" description="Nudix hydrolase" evidence="2">
    <location>
        <begin position="129"/>
        <end position="284"/>
    </location>
</feature>
<dbReference type="EMBL" id="CAJOBC010000050">
    <property type="protein sequence ID" value="CAF3526190.1"/>
    <property type="molecule type" value="Genomic_DNA"/>
</dbReference>
<evidence type="ECO:0000313" key="3">
    <source>
        <dbReference type="EMBL" id="CAF0747186.1"/>
    </source>
</evidence>
<dbReference type="PANTHER" id="PTHR13030">
    <property type="entry name" value="NUDIX HYDROLASE"/>
    <property type="match status" value="1"/>
</dbReference>
<evidence type="ECO:0000256" key="1">
    <source>
        <dbReference type="SAM" id="MobiDB-lite"/>
    </source>
</evidence>
<dbReference type="Proteomes" id="UP000681722">
    <property type="component" value="Unassembled WGS sequence"/>
</dbReference>
<feature type="region of interest" description="Disordered" evidence="1">
    <location>
        <begin position="86"/>
        <end position="105"/>
    </location>
</feature>
<dbReference type="EMBL" id="CAJNOQ010000050">
    <property type="protein sequence ID" value="CAF0747186.1"/>
    <property type="molecule type" value="Genomic_DNA"/>
</dbReference>
<dbReference type="Gene3D" id="3.90.79.10">
    <property type="entry name" value="Nucleoside Triphosphate Pyrophosphohydrolase"/>
    <property type="match status" value="1"/>
</dbReference>
<dbReference type="AlphaFoldDB" id="A0A813P7U4"/>
<dbReference type="PROSITE" id="PS51462">
    <property type="entry name" value="NUDIX"/>
    <property type="match status" value="1"/>
</dbReference>
<proteinExistence type="predicted"/>
<evidence type="ECO:0000313" key="5">
    <source>
        <dbReference type="Proteomes" id="UP000663829"/>
    </source>
</evidence>
<name>A0A813P7U4_9BILA</name>
<dbReference type="InterPro" id="IPR015797">
    <property type="entry name" value="NUDIX_hydrolase-like_dom_sf"/>
</dbReference>
<evidence type="ECO:0000313" key="4">
    <source>
        <dbReference type="EMBL" id="CAF3526190.1"/>
    </source>
</evidence>
<gene>
    <name evidence="3" type="ORF">GPM918_LOCUS612</name>
    <name evidence="4" type="ORF">SRO942_LOCUS613</name>
</gene>
<dbReference type="CDD" id="cd03670">
    <property type="entry name" value="NUDIX_ADPRase_Nudt9"/>
    <property type="match status" value="1"/>
</dbReference>
<dbReference type="Pfam" id="PF25969">
    <property type="entry name" value="NUDT9_N"/>
    <property type="match status" value="1"/>
</dbReference>